<dbReference type="Gene3D" id="3.90.950.10">
    <property type="match status" value="1"/>
</dbReference>
<gene>
    <name evidence="5" type="primary">maf</name>
</gene>
<dbReference type="AlphaFoldDB" id="G3GCA6"/>
<evidence type="ECO:0000313" key="4">
    <source>
        <dbReference type="EMBL" id="AEM62946.1"/>
    </source>
</evidence>
<feature type="site" description="Important for substrate specificity" evidence="3">
    <location>
        <position position="158"/>
    </location>
</feature>
<comment type="cofactor">
    <cofactor evidence="1 3">
        <name>a divalent metal cation</name>
        <dbReference type="ChEBI" id="CHEBI:60240"/>
    </cofactor>
</comment>
<protein>
    <recommendedName>
        <fullName evidence="3">dTTP/UTP pyrophosphatase</fullName>
        <shortName evidence="3">dTTPase/UTPase</shortName>
        <ecNumber evidence="3">3.6.1.9</ecNumber>
    </recommendedName>
    <alternativeName>
        <fullName evidence="3">Nucleoside triphosphate pyrophosphatase</fullName>
    </alternativeName>
    <alternativeName>
        <fullName evidence="3">Nucleotide pyrophosphatase</fullName>
        <shortName evidence="3">Nucleotide PPase</shortName>
    </alternativeName>
</protein>
<keyword evidence="3" id="KW-0546">Nucleotide metabolism</keyword>
<dbReference type="NCBIfam" id="TIGR00172">
    <property type="entry name" value="maf"/>
    <property type="match status" value="1"/>
</dbReference>
<accession>G3GCA6</accession>
<dbReference type="HAMAP" id="MF_00528">
    <property type="entry name" value="Maf"/>
    <property type="match status" value="1"/>
</dbReference>
<dbReference type="PANTHER" id="PTHR43213:SF5">
    <property type="entry name" value="BIFUNCTIONAL DTTP_UTP PYROPHOSPHATASE_METHYLTRANSFERASE PROTEIN-RELATED"/>
    <property type="match status" value="1"/>
</dbReference>
<reference evidence="5" key="2">
    <citation type="journal article" date="2013" name="J. Antimicrob. Chemother.">
        <title>Identification of Tet45, a tetracycline efflux pump, from a poultry-litter-exposed soil isolate and persistence of tet(45) in the soil.</title>
        <authorList>
            <person name="You Y."/>
            <person name="Hilpert M."/>
            <person name="Ward M.J."/>
        </authorList>
    </citation>
    <scope>NUCLEOTIDE SEQUENCE</scope>
    <source>
        <strain evidence="5">DMV42A</strain>
    </source>
</reference>
<dbReference type="GO" id="GO:0005737">
    <property type="term" value="C:cytoplasm"/>
    <property type="evidence" value="ECO:0007669"/>
    <property type="project" value="UniProtKB-SubCell"/>
</dbReference>
<comment type="function">
    <text evidence="3">Nucleoside triphosphate pyrophosphatase that hydrolyzes dTTP and UTP. May have a dual role in cell division arrest and in preventing the incorporation of modified nucleotides into cellular nucleic acids.</text>
</comment>
<dbReference type="EMBL" id="JF837330">
    <property type="protein sequence ID" value="AEM62946.1"/>
    <property type="molecule type" value="Genomic_DNA"/>
</dbReference>
<dbReference type="GO" id="GO:0009117">
    <property type="term" value="P:nucleotide metabolic process"/>
    <property type="evidence" value="ECO:0007669"/>
    <property type="project" value="UniProtKB-KW"/>
</dbReference>
<evidence type="ECO:0000313" key="5">
    <source>
        <dbReference type="EMBL" id="AEM62951.1"/>
    </source>
</evidence>
<evidence type="ECO:0000256" key="2">
    <source>
        <dbReference type="ARBA" id="ARBA00022801"/>
    </source>
</evidence>
<feature type="site" description="Important for substrate specificity" evidence="3">
    <location>
        <position position="17"/>
    </location>
</feature>
<organism evidence="5">
    <name type="scientific">Bhargavaea cecembensis</name>
    <dbReference type="NCBI Taxonomy" id="394098"/>
    <lineage>
        <taxon>Bacteria</taxon>
        <taxon>Bacillati</taxon>
        <taxon>Bacillota</taxon>
        <taxon>Bacilli</taxon>
        <taxon>Bacillales</taxon>
        <taxon>Caryophanaceae</taxon>
        <taxon>Bhargavaea</taxon>
    </lineage>
</organism>
<dbReference type="PIRSF" id="PIRSF006305">
    <property type="entry name" value="Maf"/>
    <property type="match status" value="1"/>
</dbReference>
<sequence length="200" mass="21222">MKFRLSKPVVLASGSPRRKELLELAGIDFEVVKPGVDEPPIAPGEAPHEYAVRLASLKAHAVHGKAPGAAVIGSDTVVYRDSTVYGKPDGEAGARRYLNELSGRTHLVSTGVCILDGETERSFAKDTEVVFRDIPAPLIDAYVQSGDPLDKVGAYGIQSGGALFVREIRGDYHAVVGLPVADVFAALDEMGVILTGEDEP</sequence>
<comment type="catalytic activity">
    <reaction evidence="3">
        <text>dTTP + H2O = dTMP + diphosphate + H(+)</text>
        <dbReference type="Rhea" id="RHEA:28534"/>
        <dbReference type="ChEBI" id="CHEBI:15377"/>
        <dbReference type="ChEBI" id="CHEBI:15378"/>
        <dbReference type="ChEBI" id="CHEBI:33019"/>
        <dbReference type="ChEBI" id="CHEBI:37568"/>
        <dbReference type="ChEBI" id="CHEBI:63528"/>
        <dbReference type="EC" id="3.6.1.9"/>
    </reaction>
</comment>
<evidence type="ECO:0000256" key="1">
    <source>
        <dbReference type="ARBA" id="ARBA00001968"/>
    </source>
</evidence>
<dbReference type="EMBL" id="JF837331">
    <property type="protein sequence ID" value="AEM62951.1"/>
    <property type="molecule type" value="Genomic_DNA"/>
</dbReference>
<dbReference type="GO" id="GO:0047429">
    <property type="term" value="F:nucleoside triphosphate diphosphatase activity"/>
    <property type="evidence" value="ECO:0007669"/>
    <property type="project" value="UniProtKB-EC"/>
</dbReference>
<evidence type="ECO:0000256" key="3">
    <source>
        <dbReference type="HAMAP-Rule" id="MF_00528"/>
    </source>
</evidence>
<comment type="catalytic activity">
    <reaction evidence="3">
        <text>UTP + H2O = UMP + diphosphate + H(+)</text>
        <dbReference type="Rhea" id="RHEA:29395"/>
        <dbReference type="ChEBI" id="CHEBI:15377"/>
        <dbReference type="ChEBI" id="CHEBI:15378"/>
        <dbReference type="ChEBI" id="CHEBI:33019"/>
        <dbReference type="ChEBI" id="CHEBI:46398"/>
        <dbReference type="ChEBI" id="CHEBI:57865"/>
        <dbReference type="EC" id="3.6.1.9"/>
    </reaction>
</comment>
<keyword evidence="3" id="KW-0963">Cytoplasm</keyword>
<name>G3GCA6_9BACL</name>
<feature type="active site" description="Proton acceptor" evidence="3">
    <location>
        <position position="75"/>
    </location>
</feature>
<dbReference type="CDD" id="cd00555">
    <property type="entry name" value="Maf"/>
    <property type="match status" value="1"/>
</dbReference>
<comment type="subcellular location">
    <subcellularLocation>
        <location evidence="3">Cytoplasm</location>
    </subcellularLocation>
</comment>
<dbReference type="InterPro" id="IPR003697">
    <property type="entry name" value="Maf-like"/>
</dbReference>
<comment type="similarity">
    <text evidence="3">Belongs to the Maf family. YhdE subfamily.</text>
</comment>
<keyword evidence="2 3" id="KW-0378">Hydrolase</keyword>
<dbReference type="InterPro" id="IPR029001">
    <property type="entry name" value="ITPase-like_fam"/>
</dbReference>
<dbReference type="SUPFAM" id="SSF52972">
    <property type="entry name" value="ITPase-like"/>
    <property type="match status" value="1"/>
</dbReference>
<comment type="caution">
    <text evidence="3">Lacks conserved residue(s) required for the propagation of feature annotation.</text>
</comment>
<feature type="site" description="Important for substrate specificity" evidence="3">
    <location>
        <position position="76"/>
    </location>
</feature>
<reference evidence="4" key="1">
    <citation type="submission" date="2011-04" db="EMBL/GenBank/DDBJ databases">
        <title>Characterization of Two Transferrable Tetracycline Resistance Genes Identified in Chicken-Waste-Impacted Soil.</title>
        <authorList>
            <person name="You Y."/>
            <person name="Hilpert M."/>
            <person name="Ward M.J."/>
        </authorList>
    </citation>
    <scope>NUCLEOTIDE SEQUENCE</scope>
    <source>
        <strain evidence="4">DMV42A</strain>
    </source>
</reference>
<dbReference type="Pfam" id="PF02545">
    <property type="entry name" value="Maf"/>
    <property type="match status" value="1"/>
</dbReference>
<proteinExistence type="inferred from homology"/>
<dbReference type="PANTHER" id="PTHR43213">
    <property type="entry name" value="BIFUNCTIONAL DTTP/UTP PYROPHOSPHATASE/METHYLTRANSFERASE PROTEIN-RELATED"/>
    <property type="match status" value="1"/>
</dbReference>
<dbReference type="EC" id="3.6.1.9" evidence="3"/>